<sequence>MTSKQIHEKFVSLRKKINDIQGQIVVLRKEQQTMREGDHAEDRAKERKLRTAMEEVDARLDHIRKTQLPVLHFQYDEAYRREIIGRAGATLLQLQLDFSVAVCIDDVEGGEGYIIGPRQNAQHCLEAIHAIVETSKAQGEQRTVVFDPSLKRQIIGAKGAKIAELERESGARLEVKDKEVILTGTKEAVEAGKALLEEFLDSFYTESLSFPPKMMSQVIGKAGATIKQVEASSGVRSLRVERESHKIVAAGAKRCVQEALRQYRELLGAAKGSTAVVHADDAMIRAVVGSKGSTVRQIEKETGARVSCEGTAITITGSPEAVEAAKAQVESHRRSEDRVSVDPVMLNFLTAEIVLKEEDGEEYLSPLEAICVATGCKVILPQRAESCVLLRGGPQNVAEAVRLLNQLLIRNIPKSFKVSYVEVLHNMLLSRPDEGGLNIIQQVQRSSPLLRVDIDRKTHSILVRSVDGEVAKTAAEELSKMVKQLADGHVRILSSIPSYKAGQLIGTRGATIREMEERTGTDIAVVKETEQIQIFHKDGDSEVLDNARQVILEFFEMNEDGDNELGTNDE</sequence>
<evidence type="ECO:0000313" key="4">
    <source>
        <dbReference type="EMBL" id="CAD2220344.1"/>
    </source>
</evidence>
<dbReference type="PROSITE" id="PS50084">
    <property type="entry name" value="KH_TYPE_1"/>
    <property type="match status" value="4"/>
</dbReference>
<feature type="domain" description="K Homology" evidence="3">
    <location>
        <begin position="202"/>
        <end position="268"/>
    </location>
</feature>
<dbReference type="InterPro" id="IPR036612">
    <property type="entry name" value="KH_dom_type_1_sf"/>
</dbReference>
<dbReference type="Pfam" id="PF00013">
    <property type="entry name" value="KH_1"/>
    <property type="match status" value="4"/>
</dbReference>
<keyword evidence="2" id="KW-0694">RNA-binding</keyword>
<organism evidence="4 5">
    <name type="scientific">Angomonas deanei</name>
    <dbReference type="NCBI Taxonomy" id="59799"/>
    <lineage>
        <taxon>Eukaryota</taxon>
        <taxon>Discoba</taxon>
        <taxon>Euglenozoa</taxon>
        <taxon>Kinetoplastea</taxon>
        <taxon>Metakinetoplastina</taxon>
        <taxon>Trypanosomatida</taxon>
        <taxon>Trypanosomatidae</taxon>
        <taxon>Strigomonadinae</taxon>
        <taxon>Angomonas</taxon>
    </lineage>
</organism>
<dbReference type="EMBL" id="LR877161">
    <property type="protein sequence ID" value="CAD2220344.1"/>
    <property type="molecule type" value="Genomic_DNA"/>
</dbReference>
<evidence type="ECO:0000259" key="3">
    <source>
        <dbReference type="SMART" id="SM00322"/>
    </source>
</evidence>
<proteinExistence type="predicted"/>
<feature type="domain" description="K Homology" evidence="3">
    <location>
        <begin position="138"/>
        <end position="201"/>
    </location>
</feature>
<dbReference type="AlphaFoldDB" id="A0A7G2CN24"/>
<feature type="domain" description="K Homology" evidence="3">
    <location>
        <begin position="271"/>
        <end position="334"/>
    </location>
</feature>
<protein>
    <submittedName>
        <fullName evidence="4">KH domain containing protein, putative</fullName>
    </submittedName>
</protein>
<keyword evidence="5" id="KW-1185">Reference proteome</keyword>
<dbReference type="Proteomes" id="UP000515908">
    <property type="component" value="Chromosome 17"/>
</dbReference>
<gene>
    <name evidence="4" type="ORF">ADEAN_000785900</name>
</gene>
<evidence type="ECO:0000256" key="2">
    <source>
        <dbReference type="PROSITE-ProRule" id="PRU00117"/>
    </source>
</evidence>
<accession>A0A7G2CN24</accession>
<dbReference type="InterPro" id="IPR004088">
    <property type="entry name" value="KH_dom_type_1"/>
</dbReference>
<dbReference type="PANTHER" id="PTHR10288">
    <property type="entry name" value="KH DOMAIN CONTAINING RNA BINDING PROTEIN"/>
    <property type="match status" value="1"/>
</dbReference>
<dbReference type="CDD" id="cd00105">
    <property type="entry name" value="KH-I"/>
    <property type="match status" value="1"/>
</dbReference>
<feature type="domain" description="K Homology" evidence="3">
    <location>
        <begin position="488"/>
        <end position="556"/>
    </location>
</feature>
<dbReference type="SMART" id="SM00322">
    <property type="entry name" value="KH"/>
    <property type="match status" value="5"/>
</dbReference>
<dbReference type="Gene3D" id="3.30.1370.10">
    <property type="entry name" value="K Homology domain, type 1"/>
    <property type="match status" value="5"/>
</dbReference>
<dbReference type="OrthoDB" id="278458at2759"/>
<dbReference type="InterPro" id="IPR004087">
    <property type="entry name" value="KH_dom"/>
</dbReference>
<evidence type="ECO:0000313" key="5">
    <source>
        <dbReference type="Proteomes" id="UP000515908"/>
    </source>
</evidence>
<reference evidence="4 5" key="1">
    <citation type="submission" date="2020-08" db="EMBL/GenBank/DDBJ databases">
        <authorList>
            <person name="Newling K."/>
            <person name="Davey J."/>
            <person name="Forrester S."/>
        </authorList>
    </citation>
    <scope>NUCLEOTIDE SEQUENCE [LARGE SCALE GENOMIC DNA]</scope>
    <source>
        <strain evidence="5">Crithidia deanei Carvalho (ATCC PRA-265)</strain>
    </source>
</reference>
<dbReference type="SUPFAM" id="SSF54791">
    <property type="entry name" value="Eukaryotic type KH-domain (KH-domain type I)"/>
    <property type="match status" value="5"/>
</dbReference>
<dbReference type="VEuPathDB" id="TriTrypDB:ADEAN_000785900"/>
<dbReference type="GO" id="GO:0003723">
    <property type="term" value="F:RNA binding"/>
    <property type="evidence" value="ECO:0007669"/>
    <property type="project" value="UniProtKB-UniRule"/>
</dbReference>
<evidence type="ECO:0000256" key="1">
    <source>
        <dbReference type="ARBA" id="ARBA00022737"/>
    </source>
</evidence>
<name>A0A7G2CN24_9TRYP</name>
<feature type="domain" description="K Homology" evidence="3">
    <location>
        <begin position="62"/>
        <end position="133"/>
    </location>
</feature>
<keyword evidence="1" id="KW-0677">Repeat</keyword>